<evidence type="ECO:0000313" key="4">
    <source>
        <dbReference type="EMBL" id="CAL5987655.1"/>
    </source>
</evidence>
<dbReference type="PROSITE" id="PS51257">
    <property type="entry name" value="PROKAR_LIPOPROTEIN"/>
    <property type="match status" value="1"/>
</dbReference>
<evidence type="ECO:0000313" key="5">
    <source>
        <dbReference type="Proteomes" id="UP001642409"/>
    </source>
</evidence>
<dbReference type="EMBL" id="CATOUU010000952">
    <property type="protein sequence ID" value="CAI9962112.1"/>
    <property type="molecule type" value="Genomic_DNA"/>
</dbReference>
<accession>A0AA86URM6</accession>
<sequence length="173" mass="19843">MKHDPQPLFVIRMGRYNLVMFLCYTLLAISCYCSYVLDPNEIQKLKSSMLALAITVSVQLPLYFMAFWWKRDRDATNFIVTIVDIFKYIVSLVKHGMTIWVIVELITQKFSFNHIATYPALIQGAQTAYTILTPVCICSFLKIQFCLGATKLKPGQTQEEALMEYVRSKMGSS</sequence>
<feature type="transmembrane region" description="Helical" evidence="1">
    <location>
        <begin position="16"/>
        <end position="37"/>
    </location>
</feature>
<reference evidence="3 5" key="2">
    <citation type="submission" date="2024-07" db="EMBL/GenBank/DDBJ databases">
        <authorList>
            <person name="Akdeniz Z."/>
        </authorList>
    </citation>
    <scope>NUCLEOTIDE SEQUENCE [LARGE SCALE GENOMIC DNA]</scope>
</reference>
<evidence type="ECO:0000313" key="3">
    <source>
        <dbReference type="EMBL" id="CAL5976488.1"/>
    </source>
</evidence>
<name>A0AA86URM6_9EUKA</name>
<keyword evidence="1" id="KW-1133">Transmembrane helix</keyword>
<keyword evidence="1 2" id="KW-0812">Transmembrane</keyword>
<organism evidence="2">
    <name type="scientific">Hexamita inflata</name>
    <dbReference type="NCBI Taxonomy" id="28002"/>
    <lineage>
        <taxon>Eukaryota</taxon>
        <taxon>Metamonada</taxon>
        <taxon>Diplomonadida</taxon>
        <taxon>Hexamitidae</taxon>
        <taxon>Hexamitinae</taxon>
        <taxon>Hexamita</taxon>
    </lineage>
</organism>
<reference evidence="2" key="1">
    <citation type="submission" date="2023-06" db="EMBL/GenBank/DDBJ databases">
        <authorList>
            <person name="Kurt Z."/>
        </authorList>
    </citation>
    <scope>NUCLEOTIDE SEQUENCE</scope>
</reference>
<protein>
    <submittedName>
        <fullName evidence="2">Transmembrane domain-containing protein</fullName>
    </submittedName>
    <submittedName>
        <fullName evidence="3">Transmembrane_domain-containing protein</fullName>
    </submittedName>
</protein>
<dbReference type="EMBL" id="CAXDID020000021">
    <property type="protein sequence ID" value="CAL5987655.1"/>
    <property type="molecule type" value="Genomic_DNA"/>
</dbReference>
<comment type="caution">
    <text evidence="2">The sequence shown here is derived from an EMBL/GenBank/DDBJ whole genome shotgun (WGS) entry which is preliminary data.</text>
</comment>
<dbReference type="EMBL" id="CAXDID020000007">
    <property type="protein sequence ID" value="CAL5976488.1"/>
    <property type="molecule type" value="Genomic_DNA"/>
</dbReference>
<evidence type="ECO:0000256" key="1">
    <source>
        <dbReference type="SAM" id="Phobius"/>
    </source>
</evidence>
<keyword evidence="1" id="KW-0472">Membrane</keyword>
<dbReference type="AlphaFoldDB" id="A0AA86URM6"/>
<evidence type="ECO:0000313" key="2">
    <source>
        <dbReference type="EMBL" id="CAI9962112.1"/>
    </source>
</evidence>
<gene>
    <name evidence="4" type="ORF">HINF_LOCUS10001</name>
    <name evidence="3" type="ORF">HINF_LOCUS3841</name>
    <name evidence="2" type="ORF">HINF_LOCUS49757</name>
</gene>
<feature type="transmembrane region" description="Helical" evidence="1">
    <location>
        <begin position="49"/>
        <end position="69"/>
    </location>
</feature>
<keyword evidence="5" id="KW-1185">Reference proteome</keyword>
<proteinExistence type="predicted"/>
<dbReference type="Proteomes" id="UP001642409">
    <property type="component" value="Unassembled WGS sequence"/>
</dbReference>